<dbReference type="EMBL" id="UYRU01043003">
    <property type="protein sequence ID" value="VDK79547.1"/>
    <property type="molecule type" value="Genomic_DNA"/>
</dbReference>
<dbReference type="OrthoDB" id="6247875at2759"/>
<keyword evidence="3" id="KW-1185">Reference proteome</keyword>
<dbReference type="AlphaFoldDB" id="A0A3P6T3E0"/>
<gene>
    <name evidence="2" type="ORF">DILT_LOCUS3025</name>
</gene>
<reference evidence="2 3" key="1">
    <citation type="submission" date="2018-11" db="EMBL/GenBank/DDBJ databases">
        <authorList>
            <consortium name="Pathogen Informatics"/>
        </authorList>
    </citation>
    <scope>NUCLEOTIDE SEQUENCE [LARGE SCALE GENOMIC DNA]</scope>
</reference>
<feature type="non-terminal residue" evidence="2">
    <location>
        <position position="215"/>
    </location>
</feature>
<organism evidence="2 3">
    <name type="scientific">Dibothriocephalus latus</name>
    <name type="common">Fish tapeworm</name>
    <name type="synonym">Diphyllobothrium latum</name>
    <dbReference type="NCBI Taxonomy" id="60516"/>
    <lineage>
        <taxon>Eukaryota</taxon>
        <taxon>Metazoa</taxon>
        <taxon>Spiralia</taxon>
        <taxon>Lophotrochozoa</taxon>
        <taxon>Platyhelminthes</taxon>
        <taxon>Cestoda</taxon>
        <taxon>Eucestoda</taxon>
        <taxon>Diphyllobothriidea</taxon>
        <taxon>Diphyllobothriidae</taxon>
        <taxon>Dibothriocephalus</taxon>
    </lineage>
</organism>
<proteinExistence type="predicted"/>
<dbReference type="Proteomes" id="UP000281553">
    <property type="component" value="Unassembled WGS sequence"/>
</dbReference>
<evidence type="ECO:0000313" key="2">
    <source>
        <dbReference type="EMBL" id="VDK79547.1"/>
    </source>
</evidence>
<accession>A0A3P6T3E0</accession>
<evidence type="ECO:0000256" key="1">
    <source>
        <dbReference type="SAM" id="MobiDB-lite"/>
    </source>
</evidence>
<sequence length="215" mass="23120">MHAGTRPTLPKVTVKPMFPKLPSSSVSPPGMTEADVDIRTFSPTVLSFTPHPYTGYPLEGHSFPFDDLPHTMMHFCPSYRFPQYDSDYFSQHANTAGGGIGNHCGGGGDVDGLNGTVESGAFEVFNSHGDDGGPLNTRFPETLQSAVCSHMHSTPPFDLGPYDVNPTSSSASSLADYRVFPQSSAHPSYNAAMDSLPSTLRFDYAYSQSSRPSTT</sequence>
<name>A0A3P6T3E0_DIBLA</name>
<feature type="region of interest" description="Disordered" evidence="1">
    <location>
        <begin position="1"/>
        <end position="31"/>
    </location>
</feature>
<evidence type="ECO:0000313" key="3">
    <source>
        <dbReference type="Proteomes" id="UP000281553"/>
    </source>
</evidence>
<protein>
    <submittedName>
        <fullName evidence="2">Uncharacterized protein</fullName>
    </submittedName>
</protein>